<dbReference type="Gene3D" id="2.115.10.20">
    <property type="entry name" value="Glycosyl hydrolase domain, family 43"/>
    <property type="match status" value="1"/>
</dbReference>
<organism evidence="1 2">
    <name type="scientific">Puniceicoccus vermicola</name>
    <dbReference type="NCBI Taxonomy" id="388746"/>
    <lineage>
        <taxon>Bacteria</taxon>
        <taxon>Pseudomonadati</taxon>
        <taxon>Verrucomicrobiota</taxon>
        <taxon>Opitutia</taxon>
        <taxon>Puniceicoccales</taxon>
        <taxon>Puniceicoccaceae</taxon>
        <taxon>Puniceicoccus</taxon>
    </lineage>
</organism>
<dbReference type="AlphaFoldDB" id="A0A7X1B0B2"/>
<evidence type="ECO:0000313" key="1">
    <source>
        <dbReference type="EMBL" id="MBC2603239.1"/>
    </source>
</evidence>
<gene>
    <name evidence="1" type="ORF">H5P30_15765</name>
</gene>
<sequence length="187" mass="21175">MKTILPNGIPLSQSEPKTISDFSHDQPLAVPYLESPPEVIDVSRGRQLFVDDFLVDPFRTQMHREYHRPVKYPGNPVFFPESPEETCPDFPPCAIAKSGGVWFDDRDRLFKMWYMTGYLGYAALATSHDGVHWERPALDVVPGTNLILPKDIHPDSGSVLIDHAAEDPEERYKMLLREPNGVTPPAY</sequence>
<comment type="caution">
    <text evidence="1">The sequence shown here is derived from an EMBL/GenBank/DDBJ whole genome shotgun (WGS) entry which is preliminary data.</text>
</comment>
<accession>A0A7X1B0B2</accession>
<dbReference type="RefSeq" id="WP_185693871.1">
    <property type="nucleotide sequence ID" value="NZ_JACHVA010000124.1"/>
</dbReference>
<keyword evidence="2" id="KW-1185">Reference proteome</keyword>
<dbReference type="InterPro" id="IPR023296">
    <property type="entry name" value="Glyco_hydro_beta-prop_sf"/>
</dbReference>
<protein>
    <recommendedName>
        <fullName evidence="3">Glycosidase</fullName>
    </recommendedName>
</protein>
<reference evidence="1 2" key="1">
    <citation type="submission" date="2020-07" db="EMBL/GenBank/DDBJ databases">
        <authorList>
            <person name="Feng X."/>
        </authorList>
    </citation>
    <scope>NUCLEOTIDE SEQUENCE [LARGE SCALE GENOMIC DNA]</scope>
    <source>
        <strain evidence="1 2">JCM14086</strain>
    </source>
</reference>
<dbReference type="SUPFAM" id="SSF75005">
    <property type="entry name" value="Arabinanase/levansucrase/invertase"/>
    <property type="match status" value="1"/>
</dbReference>
<evidence type="ECO:0000313" key="2">
    <source>
        <dbReference type="Proteomes" id="UP000525652"/>
    </source>
</evidence>
<dbReference type="Proteomes" id="UP000525652">
    <property type="component" value="Unassembled WGS sequence"/>
</dbReference>
<evidence type="ECO:0008006" key="3">
    <source>
        <dbReference type="Google" id="ProtNLM"/>
    </source>
</evidence>
<name>A0A7X1B0B2_9BACT</name>
<dbReference type="EMBL" id="JACHVA010000124">
    <property type="protein sequence ID" value="MBC2603239.1"/>
    <property type="molecule type" value="Genomic_DNA"/>
</dbReference>
<proteinExistence type="predicted"/>